<evidence type="ECO:0000313" key="2">
    <source>
        <dbReference type="Proteomes" id="UP001501699"/>
    </source>
</evidence>
<accession>A0ABP8VJT1</accession>
<comment type="caution">
    <text evidence="1">The sequence shown here is derived from an EMBL/GenBank/DDBJ whole genome shotgun (WGS) entry which is preliminary data.</text>
</comment>
<proteinExistence type="predicted"/>
<dbReference type="Proteomes" id="UP001501699">
    <property type="component" value="Unassembled WGS sequence"/>
</dbReference>
<name>A0ABP8VJT1_9HYPH</name>
<gene>
    <name evidence="1" type="ORF">GCM10023262_12730</name>
</gene>
<organism evidence="1 2">
    <name type="scientific">Bartonella pachyuromydis</name>
    <dbReference type="NCBI Taxonomy" id="931097"/>
    <lineage>
        <taxon>Bacteria</taxon>
        <taxon>Pseudomonadati</taxon>
        <taxon>Pseudomonadota</taxon>
        <taxon>Alphaproteobacteria</taxon>
        <taxon>Hyphomicrobiales</taxon>
        <taxon>Bartonellaceae</taxon>
        <taxon>Bartonella</taxon>
    </lineage>
</organism>
<sequence>MQEIADILDVPVSFFYANIATKEKTTNLHDDRISSKAESLLLKNFRMLTRKKQKAILHLISYDGNSNLFS</sequence>
<dbReference type="EMBL" id="BAABJA010000009">
    <property type="protein sequence ID" value="GAA4665303.1"/>
    <property type="molecule type" value="Genomic_DNA"/>
</dbReference>
<reference evidence="2" key="1">
    <citation type="journal article" date="2019" name="Int. J. Syst. Evol. Microbiol.">
        <title>The Global Catalogue of Microorganisms (GCM) 10K type strain sequencing project: providing services to taxonomists for standard genome sequencing and annotation.</title>
        <authorList>
            <consortium name="The Broad Institute Genomics Platform"/>
            <consortium name="The Broad Institute Genome Sequencing Center for Infectious Disease"/>
            <person name="Wu L."/>
            <person name="Ma J."/>
        </authorList>
    </citation>
    <scope>NUCLEOTIDE SEQUENCE [LARGE SCALE GENOMIC DNA]</scope>
    <source>
        <strain evidence="2">JCM 17714</strain>
    </source>
</reference>
<keyword evidence="2" id="KW-1185">Reference proteome</keyword>
<evidence type="ECO:0000313" key="1">
    <source>
        <dbReference type="EMBL" id="GAA4665303.1"/>
    </source>
</evidence>
<protein>
    <recommendedName>
        <fullName evidence="3">Transcriptional regulator</fullName>
    </recommendedName>
</protein>
<evidence type="ECO:0008006" key="3">
    <source>
        <dbReference type="Google" id="ProtNLM"/>
    </source>
</evidence>